<dbReference type="CDD" id="cd14301">
    <property type="entry name" value="UBA_UBS3B"/>
    <property type="match status" value="1"/>
</dbReference>
<evidence type="ECO:0000256" key="2">
    <source>
        <dbReference type="ARBA" id="ARBA00022443"/>
    </source>
</evidence>
<feature type="region of interest" description="Disordered" evidence="9">
    <location>
        <begin position="294"/>
        <end position="320"/>
    </location>
</feature>
<dbReference type="SMART" id="SM00165">
    <property type="entry name" value="UBA"/>
    <property type="match status" value="1"/>
</dbReference>
<dbReference type="EMBL" id="JTDY01000685">
    <property type="protein sequence ID" value="KOB76230.1"/>
    <property type="molecule type" value="Genomic_DNA"/>
</dbReference>
<sequence>MANLPPRKISASSKTKQDATPLQILLQMGFPRHRALKALAATGNRSVQLASDWLLTHVNDAFIDSDEPREYIFYASPTGPLLAQLLDFWYKSRTTAGWNGAHNFPPHITLVSFFKAQDDTSLQLAKAVKHVVENVGEPPLTPLKLEQYISHNFMGLFVSEEHADYLRKIAIQYVKQVSSALGVTVDTYEHLDALGACFPWCTMQQEKPIKSVSLEPHVKSLHITLAYHFEVSAYDSLKALVHKVTQSYAPKANDELELVLGDYIYIEEKELENSPDGWVFQASYRLSVHNARQSGDCKSESDSNTEVEMASYPHEDAAELGRDKSEETWKEWHKYWTA</sequence>
<evidence type="ECO:0000256" key="9">
    <source>
        <dbReference type="SAM" id="MobiDB-lite"/>
    </source>
</evidence>
<keyword evidence="2" id="KW-0728">SH3 domain</keyword>
<dbReference type="Proteomes" id="UP000037510">
    <property type="component" value="Unassembled WGS sequence"/>
</dbReference>
<comment type="catalytic activity">
    <reaction evidence="6">
        <text>2-deoxyecdysone 22-phosphate + H2O = 2-deoxyecdysone + phosphate</text>
        <dbReference type="Rhea" id="RHEA:63584"/>
        <dbReference type="ChEBI" id="CHEBI:15377"/>
        <dbReference type="ChEBI" id="CHEBI:19566"/>
        <dbReference type="ChEBI" id="CHEBI:43474"/>
        <dbReference type="ChEBI" id="CHEBI:147386"/>
    </reaction>
</comment>
<keyword evidence="4" id="KW-0904">Protein phosphatase</keyword>
<dbReference type="SUPFAM" id="SSF50044">
    <property type="entry name" value="SH3-domain"/>
    <property type="match status" value="1"/>
</dbReference>
<proteinExistence type="predicted"/>
<organism evidence="11 12">
    <name type="scientific">Operophtera brumata</name>
    <name type="common">Winter moth</name>
    <name type="synonym">Phalaena brumata</name>
    <dbReference type="NCBI Taxonomy" id="104452"/>
    <lineage>
        <taxon>Eukaryota</taxon>
        <taxon>Metazoa</taxon>
        <taxon>Ecdysozoa</taxon>
        <taxon>Arthropoda</taxon>
        <taxon>Hexapoda</taxon>
        <taxon>Insecta</taxon>
        <taxon>Pterygota</taxon>
        <taxon>Neoptera</taxon>
        <taxon>Endopterygota</taxon>
        <taxon>Lepidoptera</taxon>
        <taxon>Glossata</taxon>
        <taxon>Ditrysia</taxon>
        <taxon>Geometroidea</taxon>
        <taxon>Geometridae</taxon>
        <taxon>Larentiinae</taxon>
        <taxon>Operophtera</taxon>
    </lineage>
</organism>
<dbReference type="InterPro" id="IPR009060">
    <property type="entry name" value="UBA-like_sf"/>
</dbReference>
<evidence type="ECO:0000313" key="11">
    <source>
        <dbReference type="EMBL" id="KOB76230.1"/>
    </source>
</evidence>
<reference evidence="11 12" key="1">
    <citation type="journal article" date="2015" name="Genome Biol. Evol.">
        <title>The genome of winter moth (Operophtera brumata) provides a genomic perspective on sexual dimorphism and phenology.</title>
        <authorList>
            <person name="Derks M.F."/>
            <person name="Smit S."/>
            <person name="Salis L."/>
            <person name="Schijlen E."/>
            <person name="Bossers A."/>
            <person name="Mateman C."/>
            <person name="Pijl A.S."/>
            <person name="de Ridder D."/>
            <person name="Groenen M.A."/>
            <person name="Visser M.E."/>
            <person name="Megens H.J."/>
        </authorList>
    </citation>
    <scope>NUCLEOTIDE SEQUENCE [LARGE SCALE GENOMIC DNA]</scope>
    <source>
        <strain evidence="11">WM2013NL</strain>
        <tissue evidence="11">Head and thorax</tissue>
    </source>
</reference>
<name>A0A0L7LLD0_OPEBR</name>
<dbReference type="GO" id="GO:0102531">
    <property type="term" value="F:ecdysteroid-phosphate phosphatase activity"/>
    <property type="evidence" value="ECO:0007669"/>
    <property type="project" value="UniProtKB-ARBA"/>
</dbReference>
<evidence type="ECO:0000256" key="7">
    <source>
        <dbReference type="ARBA" id="ARBA00052011"/>
    </source>
</evidence>
<dbReference type="GO" id="GO:0004721">
    <property type="term" value="F:phosphoprotein phosphatase activity"/>
    <property type="evidence" value="ECO:0007669"/>
    <property type="project" value="UniProtKB-KW"/>
</dbReference>
<comment type="catalytic activity">
    <reaction evidence="7">
        <text>ecdysone 22-phosphate + H2O = ecdysone + phosphate</text>
        <dbReference type="Rhea" id="RHEA:63576"/>
        <dbReference type="ChEBI" id="CHEBI:15377"/>
        <dbReference type="ChEBI" id="CHEBI:16688"/>
        <dbReference type="ChEBI" id="CHEBI:43474"/>
        <dbReference type="ChEBI" id="CHEBI:147380"/>
    </reaction>
</comment>
<dbReference type="AlphaFoldDB" id="A0A0L7LLD0"/>
<evidence type="ECO:0000256" key="4">
    <source>
        <dbReference type="ARBA" id="ARBA00022912"/>
    </source>
</evidence>
<dbReference type="Gene3D" id="2.30.30.40">
    <property type="entry name" value="SH3 Domains"/>
    <property type="match status" value="1"/>
</dbReference>
<evidence type="ECO:0000256" key="1">
    <source>
        <dbReference type="ARBA" id="ARBA00004514"/>
    </source>
</evidence>
<evidence type="ECO:0000256" key="5">
    <source>
        <dbReference type="ARBA" id="ARBA00050567"/>
    </source>
</evidence>
<comment type="catalytic activity">
    <reaction evidence="5">
        <text>20-hydroxyecdysone 22-phosphate + H2O = 20-hydroxyecdysone + phosphate</text>
        <dbReference type="Rhea" id="RHEA:63580"/>
        <dbReference type="ChEBI" id="CHEBI:15377"/>
        <dbReference type="ChEBI" id="CHEBI:16587"/>
        <dbReference type="ChEBI" id="CHEBI:43474"/>
        <dbReference type="ChEBI" id="CHEBI:147382"/>
    </reaction>
</comment>
<dbReference type="InterPro" id="IPR036028">
    <property type="entry name" value="SH3-like_dom_sf"/>
</dbReference>
<dbReference type="GO" id="GO:0005829">
    <property type="term" value="C:cytosol"/>
    <property type="evidence" value="ECO:0007669"/>
    <property type="project" value="UniProtKB-SubCell"/>
</dbReference>
<evidence type="ECO:0000256" key="8">
    <source>
        <dbReference type="ARBA" id="ARBA00074288"/>
    </source>
</evidence>
<keyword evidence="3" id="KW-0963">Cytoplasm</keyword>
<protein>
    <recommendedName>
        <fullName evidence="8">Ecdysteroid-phosphate phosphatase</fullName>
    </recommendedName>
</protein>
<dbReference type="STRING" id="104452.A0A0L7LLD0"/>
<evidence type="ECO:0000259" key="10">
    <source>
        <dbReference type="PROSITE" id="PS50030"/>
    </source>
</evidence>
<dbReference type="FunFam" id="1.10.8.10:FF:000053">
    <property type="entry name" value="Ubiquitin-associated and SH3 domain-containing, A"/>
    <property type="match status" value="1"/>
</dbReference>
<dbReference type="PROSITE" id="PS50030">
    <property type="entry name" value="UBA"/>
    <property type="match status" value="1"/>
</dbReference>
<accession>A0A0L7LLD0</accession>
<evidence type="ECO:0000313" key="12">
    <source>
        <dbReference type="Proteomes" id="UP000037510"/>
    </source>
</evidence>
<feature type="domain" description="UBA" evidence="10">
    <location>
        <begin position="16"/>
        <end position="57"/>
    </location>
</feature>
<comment type="subcellular location">
    <subcellularLocation>
        <location evidence="1">Cytoplasm</location>
        <location evidence="1">Cytosol</location>
    </subcellularLocation>
</comment>
<dbReference type="Gene3D" id="1.10.8.10">
    <property type="entry name" value="DNA helicase RuvA subunit, C-terminal domain"/>
    <property type="match status" value="1"/>
</dbReference>
<dbReference type="SUPFAM" id="SSF46934">
    <property type="entry name" value="UBA-like"/>
    <property type="match status" value="1"/>
</dbReference>
<comment type="caution">
    <text evidence="11">The sequence shown here is derived from an EMBL/GenBank/DDBJ whole genome shotgun (WGS) entry which is preliminary data.</text>
</comment>
<feature type="non-terminal residue" evidence="11">
    <location>
        <position position="338"/>
    </location>
</feature>
<gene>
    <name evidence="11" type="ORF">OBRU01_04981</name>
</gene>
<keyword evidence="12" id="KW-1185">Reference proteome</keyword>
<dbReference type="InterPro" id="IPR015940">
    <property type="entry name" value="UBA"/>
</dbReference>
<keyword evidence="4" id="KW-0378">Hydrolase</keyword>
<dbReference type="Pfam" id="PF22562">
    <property type="entry name" value="UBA_7"/>
    <property type="match status" value="1"/>
</dbReference>
<evidence type="ECO:0000256" key="6">
    <source>
        <dbReference type="ARBA" id="ARBA00051991"/>
    </source>
</evidence>
<evidence type="ECO:0000256" key="3">
    <source>
        <dbReference type="ARBA" id="ARBA00022490"/>
    </source>
</evidence>